<comment type="caution">
    <text evidence="1">The sequence shown here is derived from an EMBL/GenBank/DDBJ whole genome shotgun (WGS) entry which is preliminary data.</text>
</comment>
<reference evidence="1 2" key="1">
    <citation type="journal article" date="2018" name="Genome Biol. Evol.">
        <title>Multiple Roots of Fruiting Body Formation in Amoebozoa.</title>
        <authorList>
            <person name="Hillmann F."/>
            <person name="Forbes G."/>
            <person name="Novohradska S."/>
            <person name="Ferling I."/>
            <person name="Riege K."/>
            <person name="Groth M."/>
            <person name="Westermann M."/>
            <person name="Marz M."/>
            <person name="Spaller T."/>
            <person name="Winckler T."/>
            <person name="Schaap P."/>
            <person name="Glockner G."/>
        </authorList>
    </citation>
    <scope>NUCLEOTIDE SEQUENCE [LARGE SCALE GENOMIC DNA]</scope>
    <source>
        <strain evidence="1 2">Jena</strain>
    </source>
</reference>
<organism evidence="1 2">
    <name type="scientific">Planoprotostelium fungivorum</name>
    <dbReference type="NCBI Taxonomy" id="1890364"/>
    <lineage>
        <taxon>Eukaryota</taxon>
        <taxon>Amoebozoa</taxon>
        <taxon>Evosea</taxon>
        <taxon>Variosea</taxon>
        <taxon>Cavosteliida</taxon>
        <taxon>Cavosteliaceae</taxon>
        <taxon>Planoprotostelium</taxon>
    </lineage>
</organism>
<dbReference type="STRING" id="1890364.A0A2P6NXL4"/>
<dbReference type="InParanoid" id="A0A2P6NXL4"/>
<gene>
    <name evidence="1" type="ORF">PROFUN_02799</name>
</gene>
<name>A0A2P6NXL4_9EUKA</name>
<sequence>MECGVSREAMVCASFFAESFRRIVWRLIIPAGGDLLLILSVRIKPPEYPPEETAPIQFPQRVSNVRGLALLVTKLNEQQHADTRLTLTFSQRGNRDRIVLVTKFLHPDVTLKSLELHGPSHLLASGRNYLLSVTLSTRRVLCNLSVDQTEYVWKYLKERDIPMVSSQIEFALITVIAYSPLVVGRHIMWTKIDPIIK</sequence>
<protein>
    <submittedName>
        <fullName evidence="1">Uncharacterized protein</fullName>
    </submittedName>
</protein>
<dbReference type="AlphaFoldDB" id="A0A2P6NXL4"/>
<dbReference type="EMBL" id="MDYQ01000008">
    <property type="protein sequence ID" value="PRP88703.1"/>
    <property type="molecule type" value="Genomic_DNA"/>
</dbReference>
<dbReference type="Proteomes" id="UP000241769">
    <property type="component" value="Unassembled WGS sequence"/>
</dbReference>
<evidence type="ECO:0000313" key="1">
    <source>
        <dbReference type="EMBL" id="PRP88703.1"/>
    </source>
</evidence>
<evidence type="ECO:0000313" key="2">
    <source>
        <dbReference type="Proteomes" id="UP000241769"/>
    </source>
</evidence>
<keyword evidence="2" id="KW-1185">Reference proteome</keyword>
<proteinExistence type="predicted"/>
<accession>A0A2P6NXL4</accession>
<dbReference type="OrthoDB" id="1659429at2759"/>